<dbReference type="Proteomes" id="UP001595443">
    <property type="component" value="Unassembled WGS sequence"/>
</dbReference>
<comment type="caution">
    <text evidence="1">The sequence shown here is derived from an EMBL/GenBank/DDBJ whole genome shotgun (WGS) entry which is preliminary data.</text>
</comment>
<proteinExistence type="predicted"/>
<reference evidence="2" key="1">
    <citation type="journal article" date="2019" name="Int. J. Syst. Evol. Microbiol.">
        <title>The Global Catalogue of Microorganisms (GCM) 10K type strain sequencing project: providing services to taxonomists for standard genome sequencing and annotation.</title>
        <authorList>
            <consortium name="The Broad Institute Genomics Platform"/>
            <consortium name="The Broad Institute Genome Sequencing Center for Infectious Disease"/>
            <person name="Wu L."/>
            <person name="Ma J."/>
        </authorList>
    </citation>
    <scope>NUCLEOTIDE SEQUENCE [LARGE SCALE GENOMIC DNA]</scope>
    <source>
        <strain evidence="2">KCTC 62192</strain>
    </source>
</reference>
<accession>A0ABV7AMP1</accession>
<organism evidence="1 2">
    <name type="scientific">Acidimangrovimonas pyrenivorans</name>
    <dbReference type="NCBI Taxonomy" id="2030798"/>
    <lineage>
        <taxon>Bacteria</taxon>
        <taxon>Pseudomonadati</taxon>
        <taxon>Pseudomonadota</taxon>
        <taxon>Alphaproteobacteria</taxon>
        <taxon>Rhodobacterales</taxon>
        <taxon>Paracoccaceae</taxon>
        <taxon>Acidimangrovimonas</taxon>
    </lineage>
</organism>
<dbReference type="EMBL" id="JBHRSK010000027">
    <property type="protein sequence ID" value="MFC2970562.1"/>
    <property type="molecule type" value="Genomic_DNA"/>
</dbReference>
<keyword evidence="2" id="KW-1185">Reference proteome</keyword>
<name>A0ABV7AMP1_9RHOB</name>
<evidence type="ECO:0000313" key="1">
    <source>
        <dbReference type="EMBL" id="MFC2970562.1"/>
    </source>
</evidence>
<evidence type="ECO:0000313" key="2">
    <source>
        <dbReference type="Proteomes" id="UP001595443"/>
    </source>
</evidence>
<protein>
    <submittedName>
        <fullName evidence="1">Uncharacterized protein</fullName>
    </submittedName>
</protein>
<gene>
    <name evidence="1" type="ORF">ACFOES_20890</name>
</gene>
<sequence length="163" mass="18161">MLIATSEALNGTAVCDWADQWSGPRVLVDLPGSNRTQKELRALEKDFIVVECLQPPRSSAWLLCEIMTRLRHVLARPEWPLVFTTDALGTQELARLARAGTEEPWRIDHRPRDGGSELGFLLLGENITAHPLAPTFFACLRGAAVADSEFVELLDRNLAWGQE</sequence>
<dbReference type="RefSeq" id="WP_377835644.1">
    <property type="nucleotide sequence ID" value="NZ_JBHRSK010000027.1"/>
</dbReference>